<evidence type="ECO:0000313" key="3">
    <source>
        <dbReference type="Proteomes" id="UP001598114"/>
    </source>
</evidence>
<keyword evidence="3" id="KW-1185">Reference proteome</keyword>
<name>A0ABW6CUV9_9BACT</name>
<accession>A0ABW6CUV9</accession>
<feature type="compositionally biased region" description="Polar residues" evidence="1">
    <location>
        <begin position="37"/>
        <end position="54"/>
    </location>
</feature>
<evidence type="ECO:0000313" key="2">
    <source>
        <dbReference type="EMBL" id="MFD3274724.1"/>
    </source>
</evidence>
<protein>
    <submittedName>
        <fullName evidence="2">Uncharacterized protein</fullName>
    </submittedName>
</protein>
<dbReference type="EMBL" id="JBBKYA010000001">
    <property type="protein sequence ID" value="MFD3274724.1"/>
    <property type="molecule type" value="Genomic_DNA"/>
</dbReference>
<reference evidence="2 3" key="1">
    <citation type="submission" date="2024-03" db="EMBL/GenBank/DDBJ databases">
        <title>Aquirufa genome sequencing.</title>
        <authorList>
            <person name="Pitt A."/>
            <person name="Hahn M.W."/>
        </authorList>
    </citation>
    <scope>NUCLEOTIDE SEQUENCE [LARGE SCALE GENOMIC DNA]</scope>
    <source>
        <strain evidence="2 3">PLAD-142S6K</strain>
    </source>
</reference>
<sequence>MENFSNTGKRVVFFQKQLEKAMPAVRQQIKVYESHVKSGSTNKSPKVAPQFNNA</sequence>
<proteinExistence type="predicted"/>
<organism evidence="2 3">
    <name type="scientific">Aquirufa echingensis</name>
    <dbReference type="NCBI Taxonomy" id="3096516"/>
    <lineage>
        <taxon>Bacteria</taxon>
        <taxon>Pseudomonadati</taxon>
        <taxon>Bacteroidota</taxon>
        <taxon>Cytophagia</taxon>
        <taxon>Cytophagales</taxon>
        <taxon>Flectobacillaceae</taxon>
        <taxon>Aquirufa</taxon>
    </lineage>
</organism>
<comment type="caution">
    <text evidence="2">The sequence shown here is derived from an EMBL/GenBank/DDBJ whole genome shotgun (WGS) entry which is preliminary data.</text>
</comment>
<gene>
    <name evidence="2" type="ORF">SKC38_00610</name>
</gene>
<dbReference type="Proteomes" id="UP001598114">
    <property type="component" value="Unassembled WGS sequence"/>
</dbReference>
<evidence type="ECO:0000256" key="1">
    <source>
        <dbReference type="SAM" id="MobiDB-lite"/>
    </source>
</evidence>
<feature type="region of interest" description="Disordered" evidence="1">
    <location>
        <begin position="35"/>
        <end position="54"/>
    </location>
</feature>
<dbReference type="RefSeq" id="WP_377974196.1">
    <property type="nucleotide sequence ID" value="NZ_JBBKYA010000001.1"/>
</dbReference>